<dbReference type="Gene3D" id="2.60.40.680">
    <property type="match status" value="1"/>
</dbReference>
<organism evidence="2 3">
    <name type="scientific">Candidatus Roizmanbacteria bacterium RIFCSPHIGHO2_01_FULL_39_12b</name>
    <dbReference type="NCBI Taxonomy" id="1802030"/>
    <lineage>
        <taxon>Bacteria</taxon>
        <taxon>Candidatus Roizmaniibacteriota</taxon>
    </lineage>
</organism>
<sequence>MKNNKTILIILVLILSTAFFWFTANRFLYPSRAGSKQLGVSFEQKQNNVSLSSGQTDFPVNIFLTTPPETQVTGATAVLRYNSQFVEYSEQDEIFTDSSCQNASFKFTKRVKVINDTDSGTLIITRIVDLASTILPSGRTCWGTVIFRAKQSGSSTVSFETTDTSAWEIVGPASVYMPRFDEPRFVNIITSE</sequence>
<dbReference type="AlphaFoldDB" id="A0A1F7GAE7"/>
<evidence type="ECO:0000313" key="2">
    <source>
        <dbReference type="EMBL" id="OGK15879.1"/>
    </source>
</evidence>
<keyword evidence="1" id="KW-1133">Transmembrane helix</keyword>
<evidence type="ECO:0008006" key="4">
    <source>
        <dbReference type="Google" id="ProtNLM"/>
    </source>
</evidence>
<protein>
    <recommendedName>
        <fullName evidence="4">Cohesin domain-containing protein</fullName>
    </recommendedName>
</protein>
<dbReference type="EMBL" id="MFZF01000023">
    <property type="protein sequence ID" value="OGK15879.1"/>
    <property type="molecule type" value="Genomic_DNA"/>
</dbReference>
<name>A0A1F7GAE7_9BACT</name>
<reference evidence="2 3" key="1">
    <citation type="journal article" date="2016" name="Nat. Commun.">
        <title>Thousands of microbial genomes shed light on interconnected biogeochemical processes in an aquifer system.</title>
        <authorList>
            <person name="Anantharaman K."/>
            <person name="Brown C.T."/>
            <person name="Hug L.A."/>
            <person name="Sharon I."/>
            <person name="Castelle C.J."/>
            <person name="Probst A.J."/>
            <person name="Thomas B.C."/>
            <person name="Singh A."/>
            <person name="Wilkins M.J."/>
            <person name="Karaoz U."/>
            <person name="Brodie E.L."/>
            <person name="Williams K.H."/>
            <person name="Hubbard S.S."/>
            <person name="Banfield J.F."/>
        </authorList>
    </citation>
    <scope>NUCLEOTIDE SEQUENCE [LARGE SCALE GENOMIC DNA]</scope>
</reference>
<dbReference type="Proteomes" id="UP000178372">
    <property type="component" value="Unassembled WGS sequence"/>
</dbReference>
<comment type="caution">
    <text evidence="2">The sequence shown here is derived from an EMBL/GenBank/DDBJ whole genome shotgun (WGS) entry which is preliminary data.</text>
</comment>
<evidence type="ECO:0000256" key="1">
    <source>
        <dbReference type="SAM" id="Phobius"/>
    </source>
</evidence>
<evidence type="ECO:0000313" key="3">
    <source>
        <dbReference type="Proteomes" id="UP000178372"/>
    </source>
</evidence>
<gene>
    <name evidence="2" type="ORF">A2690_04460</name>
</gene>
<keyword evidence="1" id="KW-0472">Membrane</keyword>
<keyword evidence="1" id="KW-0812">Transmembrane</keyword>
<feature type="transmembrane region" description="Helical" evidence="1">
    <location>
        <begin position="6"/>
        <end position="28"/>
    </location>
</feature>
<proteinExistence type="predicted"/>
<accession>A0A1F7GAE7</accession>